<dbReference type="PROSITE" id="PS51900">
    <property type="entry name" value="CB"/>
    <property type="match status" value="1"/>
</dbReference>
<comment type="caution">
    <text evidence="4">The sequence shown here is derived from an EMBL/GenBank/DDBJ whole genome shotgun (WGS) entry which is preliminary data.</text>
</comment>
<keyword evidence="1 2" id="KW-0238">DNA-binding</keyword>
<evidence type="ECO:0000259" key="3">
    <source>
        <dbReference type="PROSITE" id="PS51900"/>
    </source>
</evidence>
<evidence type="ECO:0000256" key="2">
    <source>
        <dbReference type="PROSITE-ProRule" id="PRU01248"/>
    </source>
</evidence>
<sequence length="161" mass="19069">MAKSVVIENEKKTRYAVIYDERLDSKTDKRYMKQKFFPTSEEADKFLDELRSAKSDLSILMETVPKEQQPTKILFREYIQEWFYGEHAHGIKHQTFKVRQALINKHIVPYFGDKYLQEITAHEIAELFIQKDHEGYSKSTIGSIHSFLFTLFRSAVKKRLS</sequence>
<dbReference type="InterPro" id="IPR010998">
    <property type="entry name" value="Integrase_recombinase_N"/>
</dbReference>
<dbReference type="InterPro" id="IPR044068">
    <property type="entry name" value="CB"/>
</dbReference>
<proteinExistence type="predicted"/>
<dbReference type="OrthoDB" id="9803188at2"/>
<dbReference type="GO" id="GO:0003677">
    <property type="term" value="F:DNA binding"/>
    <property type="evidence" value="ECO:0007669"/>
    <property type="project" value="UniProtKB-UniRule"/>
</dbReference>
<dbReference type="PATRIC" id="fig|189381.12.peg.3910"/>
<dbReference type="EMBL" id="LGUE01000006">
    <property type="protein sequence ID" value="KON83374.1"/>
    <property type="molecule type" value="Genomic_DNA"/>
</dbReference>
<reference evidence="5" key="1">
    <citation type="submission" date="2015-07" db="EMBL/GenBank/DDBJ databases">
        <title>Fjat-14235 jcm11544.</title>
        <authorList>
            <person name="Liu B."/>
            <person name="Wang J."/>
            <person name="Zhu Y."/>
            <person name="Liu G."/>
            <person name="Chen Q."/>
            <person name="Chen Z."/>
            <person name="Lan J."/>
            <person name="Che J."/>
            <person name="Ge C."/>
            <person name="Shi H."/>
            <person name="Pan Z."/>
            <person name="Liu X."/>
        </authorList>
    </citation>
    <scope>NUCLEOTIDE SEQUENCE [LARGE SCALE GENOMIC DNA]</scope>
    <source>
        <strain evidence="5">JCM 11544</strain>
    </source>
</reference>
<dbReference type="Pfam" id="PF14659">
    <property type="entry name" value="Phage_int_SAM_3"/>
    <property type="match status" value="1"/>
</dbReference>
<keyword evidence="5" id="KW-1185">Reference proteome</keyword>
<dbReference type="Proteomes" id="UP000037405">
    <property type="component" value="Unassembled WGS sequence"/>
</dbReference>
<dbReference type="InterPro" id="IPR011010">
    <property type="entry name" value="DNA_brk_join_enz"/>
</dbReference>
<dbReference type="AlphaFoldDB" id="A0A0M0G0P1"/>
<dbReference type="GO" id="GO:0015074">
    <property type="term" value="P:DNA integration"/>
    <property type="evidence" value="ECO:0007669"/>
    <property type="project" value="InterPro"/>
</dbReference>
<evidence type="ECO:0000313" key="5">
    <source>
        <dbReference type="Proteomes" id="UP000037405"/>
    </source>
</evidence>
<accession>A0A0M0G0P1</accession>
<dbReference type="InterPro" id="IPR004107">
    <property type="entry name" value="Integrase_SAM-like_N"/>
</dbReference>
<organism evidence="4 5">
    <name type="scientific">Rossellomorea marisflavi</name>
    <dbReference type="NCBI Taxonomy" id="189381"/>
    <lineage>
        <taxon>Bacteria</taxon>
        <taxon>Bacillati</taxon>
        <taxon>Bacillota</taxon>
        <taxon>Bacilli</taxon>
        <taxon>Bacillales</taxon>
        <taxon>Bacillaceae</taxon>
        <taxon>Rossellomorea</taxon>
    </lineage>
</organism>
<dbReference type="RefSeq" id="WP_053429428.1">
    <property type="nucleotide sequence ID" value="NZ_LGUE01000006.1"/>
</dbReference>
<evidence type="ECO:0000313" key="4">
    <source>
        <dbReference type="EMBL" id="KON83374.1"/>
    </source>
</evidence>
<name>A0A0M0G0P1_9BACI</name>
<evidence type="ECO:0000256" key="1">
    <source>
        <dbReference type="ARBA" id="ARBA00023125"/>
    </source>
</evidence>
<feature type="domain" description="Core-binding (CB)" evidence="3">
    <location>
        <begin position="73"/>
        <end position="156"/>
    </location>
</feature>
<dbReference type="Gene3D" id="1.10.150.130">
    <property type="match status" value="1"/>
</dbReference>
<dbReference type="SUPFAM" id="SSF56349">
    <property type="entry name" value="DNA breaking-rejoining enzymes"/>
    <property type="match status" value="1"/>
</dbReference>
<gene>
    <name evidence="4" type="ORF">AF331_17930</name>
</gene>
<protein>
    <recommendedName>
        <fullName evidence="3">Core-binding (CB) domain-containing protein</fullName>
    </recommendedName>
</protein>